<dbReference type="EMBL" id="MIGC01008193">
    <property type="protein sequence ID" value="PHJ15435.1"/>
    <property type="molecule type" value="Genomic_DNA"/>
</dbReference>
<name>A0A2C6KG36_9APIC</name>
<feature type="compositionally biased region" description="Basic and acidic residues" evidence="1">
    <location>
        <begin position="227"/>
        <end position="239"/>
    </location>
</feature>
<reference evidence="2 3" key="1">
    <citation type="journal article" date="2017" name="Int. J. Parasitol.">
        <title>The genome of the protozoan parasite Cystoisospora suis and a reverse vaccinology approach to identify vaccine candidates.</title>
        <authorList>
            <person name="Palmieri N."/>
            <person name="Shrestha A."/>
            <person name="Ruttkowski B."/>
            <person name="Beck T."/>
            <person name="Vogl C."/>
            <person name="Tomley F."/>
            <person name="Blake D.P."/>
            <person name="Joachim A."/>
        </authorList>
    </citation>
    <scope>NUCLEOTIDE SEQUENCE [LARGE SCALE GENOMIC DNA]</scope>
    <source>
        <strain evidence="2 3">Wien I</strain>
    </source>
</reference>
<protein>
    <submittedName>
        <fullName evidence="2">Spermine spermidine synthase</fullName>
    </submittedName>
</protein>
<feature type="compositionally biased region" description="Acidic residues" evidence="1">
    <location>
        <begin position="212"/>
        <end position="226"/>
    </location>
</feature>
<evidence type="ECO:0000313" key="2">
    <source>
        <dbReference type="EMBL" id="PHJ15435.1"/>
    </source>
</evidence>
<comment type="caution">
    <text evidence="2">The sequence shown here is derived from an EMBL/GenBank/DDBJ whole genome shotgun (WGS) entry which is preliminary data.</text>
</comment>
<dbReference type="VEuPathDB" id="ToxoDB:CSUI_010753"/>
<feature type="non-terminal residue" evidence="2">
    <location>
        <position position="1"/>
    </location>
</feature>
<feature type="compositionally biased region" description="Basic residues" evidence="1">
    <location>
        <begin position="251"/>
        <end position="261"/>
    </location>
</feature>
<evidence type="ECO:0000313" key="3">
    <source>
        <dbReference type="Proteomes" id="UP000221165"/>
    </source>
</evidence>
<feature type="compositionally biased region" description="Basic and acidic residues" evidence="1">
    <location>
        <begin position="58"/>
        <end position="68"/>
    </location>
</feature>
<dbReference type="RefSeq" id="XP_067917169.1">
    <property type="nucleotide sequence ID" value="XM_068070854.1"/>
</dbReference>
<keyword evidence="3" id="KW-1185">Reference proteome</keyword>
<sequence length="318" mass="35769">RIFEVNKWRFLRFAVHSFQPGSRSTVSIHRSHPSQSRGNVKNDLPLYTLTIYDRLEPHYKEDGQEKEKTSKKHSTHEENSGKKANVKTAALFIPRGRECSWLYSTPEGNQELAIQANVSRLLLVSLGLGGDEPDEAVSGSRDDSLQFHTTATLKKDFEKIKDDLSPYLADLALPGSGEVPVLIVGEENSVRAEKTRVESPYAGWIIVRDVEREEEDEEDGEDEGDEEEKKEKIEKKGRESSSSCSSMKDTKKNKRKSKKTGKKDGEIHKNKDKKNHSSSSFSSPSISSSRRNVGVYRQMIFSCNPHALQSEVKVGKSS</sequence>
<dbReference type="AlphaFoldDB" id="A0A2C6KG36"/>
<feature type="region of interest" description="Disordered" evidence="1">
    <location>
        <begin position="58"/>
        <end position="83"/>
    </location>
</feature>
<evidence type="ECO:0000256" key="1">
    <source>
        <dbReference type="SAM" id="MobiDB-lite"/>
    </source>
</evidence>
<dbReference type="GeneID" id="94434065"/>
<proteinExistence type="predicted"/>
<accession>A0A2C6KG36</accession>
<gene>
    <name evidence="2" type="ORF">CSUI_010753</name>
</gene>
<feature type="region of interest" description="Disordered" evidence="1">
    <location>
        <begin position="211"/>
        <end position="290"/>
    </location>
</feature>
<organism evidence="2 3">
    <name type="scientific">Cystoisospora suis</name>
    <dbReference type="NCBI Taxonomy" id="483139"/>
    <lineage>
        <taxon>Eukaryota</taxon>
        <taxon>Sar</taxon>
        <taxon>Alveolata</taxon>
        <taxon>Apicomplexa</taxon>
        <taxon>Conoidasida</taxon>
        <taxon>Coccidia</taxon>
        <taxon>Eucoccidiorida</taxon>
        <taxon>Eimeriorina</taxon>
        <taxon>Sarcocystidae</taxon>
        <taxon>Cystoisospora</taxon>
    </lineage>
</organism>
<dbReference type="OrthoDB" id="411785at2759"/>
<dbReference type="Proteomes" id="UP000221165">
    <property type="component" value="Unassembled WGS sequence"/>
</dbReference>
<feature type="compositionally biased region" description="Low complexity" evidence="1">
    <location>
        <begin position="277"/>
        <end position="289"/>
    </location>
</feature>